<reference evidence="2 3" key="1">
    <citation type="submission" date="2021-07" db="EMBL/GenBank/DDBJ databases">
        <title>complete genome sequencing of Tessaracoccus sp.J1M15.</title>
        <authorList>
            <person name="Bae J.-W."/>
            <person name="Kim D.-y."/>
        </authorList>
    </citation>
    <scope>NUCLEOTIDE SEQUENCE [LARGE SCALE GENOMIC DNA]</scope>
    <source>
        <strain evidence="2 3">J1M15</strain>
    </source>
</reference>
<name>A0ABX8SJ32_9ACTN</name>
<accession>A0ABX8SJ32</accession>
<evidence type="ECO:0000259" key="1">
    <source>
        <dbReference type="PROSITE" id="PS50911"/>
    </source>
</evidence>
<gene>
    <name evidence="2" type="ORF">KDB89_09375</name>
</gene>
<organism evidence="2 3">
    <name type="scientific">Tessaracoccus palaemonis</name>
    <dbReference type="NCBI Taxonomy" id="2829499"/>
    <lineage>
        <taxon>Bacteria</taxon>
        <taxon>Bacillati</taxon>
        <taxon>Actinomycetota</taxon>
        <taxon>Actinomycetes</taxon>
        <taxon>Propionibacteriales</taxon>
        <taxon>Propionibacteriaceae</taxon>
        <taxon>Tessaracoccus</taxon>
    </lineage>
</organism>
<protein>
    <submittedName>
        <fullName evidence="2">CHAP domain-containing protein</fullName>
    </submittedName>
</protein>
<keyword evidence="3" id="KW-1185">Reference proteome</keyword>
<feature type="domain" description="Peptidase C51" evidence="1">
    <location>
        <begin position="48"/>
        <end position="174"/>
    </location>
</feature>
<dbReference type="EMBL" id="CP079216">
    <property type="protein sequence ID" value="QXT61993.1"/>
    <property type="molecule type" value="Genomic_DNA"/>
</dbReference>
<evidence type="ECO:0000313" key="2">
    <source>
        <dbReference type="EMBL" id="QXT61993.1"/>
    </source>
</evidence>
<dbReference type="Proteomes" id="UP000824504">
    <property type="component" value="Chromosome"/>
</dbReference>
<dbReference type="PROSITE" id="PS50911">
    <property type="entry name" value="CHAP"/>
    <property type="match status" value="1"/>
</dbReference>
<dbReference type="RefSeq" id="WP_219080461.1">
    <property type="nucleotide sequence ID" value="NZ_CP079216.1"/>
</dbReference>
<dbReference type="Pfam" id="PF05257">
    <property type="entry name" value="CHAP"/>
    <property type="match status" value="1"/>
</dbReference>
<dbReference type="InterPro" id="IPR007921">
    <property type="entry name" value="CHAP_dom"/>
</dbReference>
<sequence length="580" mass="60968">MRRISTATRLIVSLLVALVLSLGVLPAGTAAALTWYPKICTGFTGCSSSGYGNAAYSGVYTTSHWGQYRGHNCTNYVAYRMIQNGITQFITPGSGNATTWGAQARKKGVQVDKLNPEVGDVAWWDNTLMGSSGHVAYVESVNRSAGTFVVSQDSWGGDFSWRTYRISEVSGFIHVGNKTPFGELNDLKAGTGQVTVRGWTIDMDKPTGALKVRVYIGGPVGTGERHDLVANLKRSEIGAIYTGTGKNHGFKATLTTELKGRQKVFVYAVNSPSGTNPLIGSGTVSIADPDPVGSVDTLETLPSQVRVAGWAADPNAPTSSLQVQVYVGGKQGSSTAEVATTTTGSKSTAAAKALSGAGTISGYDTTFVTSKRGRQGVYVYAVNTGPGADALIGKGTVTIPDPLEFTASVAISGTVRVGKTLSAGPSFSPAVDLTYQWYRDGKKISGATAATYTLTPTDVGAVIKVKARGAMVGYVTKTVTSAGTSKVALGTYTIRSNPRFTGSTLVGKKLTVHTGRWQDNGRALGVTWYRDGVRFKAGTSKTYTLTSKDKGTRITAKVSYKRTGYKTVFKSTPATAKIAS</sequence>
<evidence type="ECO:0000313" key="3">
    <source>
        <dbReference type="Proteomes" id="UP000824504"/>
    </source>
</evidence>
<proteinExistence type="predicted"/>